<reference evidence="2" key="1">
    <citation type="submission" date="2023-08" db="EMBL/GenBank/DDBJ databases">
        <authorList>
            <person name="Chen Y."/>
            <person name="Shah S."/>
            <person name="Dougan E. K."/>
            <person name="Thang M."/>
            <person name="Chan C."/>
        </authorList>
    </citation>
    <scope>NUCLEOTIDE SEQUENCE</scope>
</reference>
<evidence type="ECO:0000313" key="3">
    <source>
        <dbReference type="Proteomes" id="UP001178507"/>
    </source>
</evidence>
<dbReference type="Proteomes" id="UP001178507">
    <property type="component" value="Unassembled WGS sequence"/>
</dbReference>
<sequence>MAPEKWRAGVSHDTVFLLLTQMDDPHLRGGARKLEHRRVGLTGAKQLIADAASEAPPVAFQAAGSPCKLRKLRQGWPVASYVKKHEAHGRRVGSASKALPASAIEECQTARYPSQCLERATFTTLAALGIQESWANVVTLISDKEFITRLEEIDLAGEPERAALVQERLEQLEALGGLSEEPGSALGAALQSWAEAFVAAVKTWNSVQEDVAALRKVEEAHHHKLEELDEANEALDSLEDQIMELKMQMQSRRSDAVKARTSIHHSDAEVMGLKSLQELIDSQEALAWRNRRAELGAAFAELPGRLLLGSFLAHYGTVDQEALLGSWRTVCQQYELLSESSETAEQLLRMMADACGVKDLDAPSFLGQLPPQLAAAAFCGQTAPRICDPFGVARHWLEKRLAAMTGSLCSEITLTSTLGCSPLDELKASMKNKRTSLLIALGEEFGEGGPLLPPGLHSWLTSQKDFGPGTLFLLSSGQPSQNTAGFVLDFGTEEALRQFLLAEAIFVASPTLHHAVADAYNQKLSAQATEHQVQDEILATCGDGKKRELMADITLAQKVLEMMLRAAKHREEQKAAEQAIVEAQSVSDLWQRLVNTALAVIRVACSVETWHPLYRGEVMRCMDWLWRYLDEKGRDVTQLSADLPSAWLEATAHRVFPRHHPSLFCCLALALETGAASARTLVSALRDAASDLQGEWAARTSAPSEVAAFVSPQGWERFLALDQFPELAQVTKSLLAEPGRWQEALKSSKESCRSRWG</sequence>
<accession>A0AA36JDL3</accession>
<dbReference type="PANTHER" id="PTHR45703">
    <property type="entry name" value="DYNEIN HEAVY CHAIN"/>
    <property type="match status" value="1"/>
</dbReference>
<dbReference type="GO" id="GO:0007018">
    <property type="term" value="P:microtubule-based movement"/>
    <property type="evidence" value="ECO:0007669"/>
    <property type="project" value="InterPro"/>
</dbReference>
<organism evidence="2 3">
    <name type="scientific">Effrenium voratum</name>
    <dbReference type="NCBI Taxonomy" id="2562239"/>
    <lineage>
        <taxon>Eukaryota</taxon>
        <taxon>Sar</taxon>
        <taxon>Alveolata</taxon>
        <taxon>Dinophyceae</taxon>
        <taxon>Suessiales</taxon>
        <taxon>Symbiodiniaceae</taxon>
        <taxon>Effrenium</taxon>
    </lineage>
</organism>
<dbReference type="AlphaFoldDB" id="A0AA36JDL3"/>
<dbReference type="Gene3D" id="1.20.920.20">
    <property type="match status" value="1"/>
</dbReference>
<evidence type="ECO:0000256" key="1">
    <source>
        <dbReference type="SAM" id="Coils"/>
    </source>
</evidence>
<gene>
    <name evidence="2" type="ORF">EVOR1521_LOCUS26741</name>
</gene>
<protein>
    <submittedName>
        <fullName evidence="2">Uncharacterized protein</fullName>
    </submittedName>
</protein>
<dbReference type="GO" id="GO:0030286">
    <property type="term" value="C:dynein complex"/>
    <property type="evidence" value="ECO:0007669"/>
    <property type="project" value="InterPro"/>
</dbReference>
<feature type="coiled-coil region" evidence="1">
    <location>
        <begin position="214"/>
        <end position="255"/>
    </location>
</feature>
<keyword evidence="1" id="KW-0175">Coiled coil</keyword>
<comment type="caution">
    <text evidence="2">The sequence shown here is derived from an EMBL/GenBank/DDBJ whole genome shotgun (WGS) entry which is preliminary data.</text>
</comment>
<name>A0AA36JDL3_9DINO</name>
<dbReference type="GO" id="GO:0045505">
    <property type="term" value="F:dynein intermediate chain binding"/>
    <property type="evidence" value="ECO:0007669"/>
    <property type="project" value="InterPro"/>
</dbReference>
<evidence type="ECO:0000313" key="2">
    <source>
        <dbReference type="EMBL" id="CAJ1404260.1"/>
    </source>
</evidence>
<dbReference type="PANTHER" id="PTHR45703:SF36">
    <property type="entry name" value="DYNEIN HEAVY CHAIN, CYTOPLASMIC"/>
    <property type="match status" value="1"/>
</dbReference>
<keyword evidence="3" id="KW-1185">Reference proteome</keyword>
<dbReference type="GO" id="GO:0051959">
    <property type="term" value="F:dynein light intermediate chain binding"/>
    <property type="evidence" value="ECO:0007669"/>
    <property type="project" value="InterPro"/>
</dbReference>
<dbReference type="EMBL" id="CAUJNA010003532">
    <property type="protein sequence ID" value="CAJ1404260.1"/>
    <property type="molecule type" value="Genomic_DNA"/>
</dbReference>
<proteinExistence type="predicted"/>
<dbReference type="InterPro" id="IPR026983">
    <property type="entry name" value="DHC"/>
</dbReference>